<dbReference type="SUPFAM" id="SSF56349">
    <property type="entry name" value="DNA breaking-rejoining enzymes"/>
    <property type="match status" value="1"/>
</dbReference>
<dbReference type="RefSeq" id="XP_003719411.1">
    <property type="nucleotide sequence ID" value="XM_003719363.1"/>
</dbReference>
<feature type="region of interest" description="Disordered" evidence="1">
    <location>
        <begin position="400"/>
        <end position="425"/>
    </location>
</feature>
<organism evidence="2 3">
    <name type="scientific">Pyricularia oryzae (strain 70-15 / ATCC MYA-4617 / FGSC 8958)</name>
    <name type="common">Rice blast fungus</name>
    <name type="synonym">Magnaporthe oryzae</name>
    <dbReference type="NCBI Taxonomy" id="242507"/>
    <lineage>
        <taxon>Eukaryota</taxon>
        <taxon>Fungi</taxon>
        <taxon>Dikarya</taxon>
        <taxon>Ascomycota</taxon>
        <taxon>Pezizomycotina</taxon>
        <taxon>Sordariomycetes</taxon>
        <taxon>Sordariomycetidae</taxon>
        <taxon>Magnaporthales</taxon>
        <taxon>Pyriculariaceae</taxon>
        <taxon>Pyricularia</taxon>
    </lineage>
</organism>
<dbReference type="PANTHER" id="PTHR37535:SF3">
    <property type="entry name" value="FLUG DOMAIN-CONTAINING PROTEIN"/>
    <property type="match status" value="1"/>
</dbReference>
<dbReference type="InterPro" id="IPR021842">
    <property type="entry name" value="DUF3435"/>
</dbReference>
<proteinExistence type="predicted"/>
<accession>G4NG87</accession>
<dbReference type="KEGG" id="mgr:MGG_17616"/>
<dbReference type="Proteomes" id="UP000009058">
    <property type="component" value="Chromosome 6"/>
</dbReference>
<dbReference type="GeneID" id="12985902"/>
<dbReference type="EMBL" id="CM001236">
    <property type="protein sequence ID" value="EHA47044.1"/>
    <property type="molecule type" value="Genomic_DNA"/>
</dbReference>
<dbReference type="InterPro" id="IPR011010">
    <property type="entry name" value="DNA_brk_join_enz"/>
</dbReference>
<protein>
    <submittedName>
        <fullName evidence="2">Uncharacterized protein</fullName>
    </submittedName>
</protein>
<dbReference type="InParanoid" id="G4NG87"/>
<dbReference type="OrthoDB" id="5235829at2759"/>
<sequence>MGKKRTVEDRRRLAEKSGFNFDDDDVDDSPVPRFVLGYTERVCNVQVGLWQEGPLKEKIGLSDLKRPKTYMTIENFMYMERQLWQNDGHEYLHDGYRVLISAKLKCHVFTSARVGEISEGSSRAGTGKGLLYRHTEMLVAWKDGQPELRYSLKREFAKGMHNKEDQRPTHILYEHVPGQPLILNPIVFLLAIFLARGAFKSYSTIQQILAVKPPPDQEYWVLDWADRVMNLPVFPTMTAAGLTEKIQTAGAFTNQIRGLSIRAGMERPVTPHGIRRECLIQATSNGYSKDELMKFAAHTNQMTLTRDYLSSITHVDGQGSFLKITLRSDQAEDFRSMSVKRNPELFLSLPAKAQDELRQQNEYVAITEQLKSLASQTDVQSTKDKSRLISQRRKLEKAELDRVRGSQSRVHPSDREELEGHQMDQDRSLFGRLQQTIVTRTDCPREFPFLSIILNYYCQD</sequence>
<gene>
    <name evidence="2" type="ORF">MGG_17616</name>
</gene>
<reference evidence="2 3" key="1">
    <citation type="journal article" date="2005" name="Nature">
        <title>The genome sequence of the rice blast fungus Magnaporthe grisea.</title>
        <authorList>
            <person name="Dean R.A."/>
            <person name="Talbot N.J."/>
            <person name="Ebbole D.J."/>
            <person name="Farman M.L."/>
            <person name="Mitchell T.K."/>
            <person name="Orbach M.J."/>
            <person name="Thon M."/>
            <person name="Kulkarni R."/>
            <person name="Xu J.R."/>
            <person name="Pan H."/>
            <person name="Read N.D."/>
            <person name="Lee Y.H."/>
            <person name="Carbone I."/>
            <person name="Brown D."/>
            <person name="Oh Y.Y."/>
            <person name="Donofrio N."/>
            <person name="Jeong J.S."/>
            <person name="Soanes D.M."/>
            <person name="Djonovic S."/>
            <person name="Kolomiets E."/>
            <person name="Rehmeyer C."/>
            <person name="Li W."/>
            <person name="Harding M."/>
            <person name="Kim S."/>
            <person name="Lebrun M.H."/>
            <person name="Bohnert H."/>
            <person name="Coughlan S."/>
            <person name="Butler J."/>
            <person name="Calvo S."/>
            <person name="Ma L.J."/>
            <person name="Nicol R."/>
            <person name="Purcell S."/>
            <person name="Nusbaum C."/>
            <person name="Galagan J.E."/>
            <person name="Birren B.W."/>
        </authorList>
    </citation>
    <scope>NUCLEOTIDE SEQUENCE [LARGE SCALE GENOMIC DNA]</scope>
    <source>
        <strain evidence="3">70-15 / ATCC MYA-4617 / FGSC 8958</strain>
    </source>
</reference>
<evidence type="ECO:0000313" key="2">
    <source>
        <dbReference type="EMBL" id="EHA47044.1"/>
    </source>
</evidence>
<name>G4NG87_PYRO7</name>
<evidence type="ECO:0000256" key="1">
    <source>
        <dbReference type="SAM" id="MobiDB-lite"/>
    </source>
</evidence>
<dbReference type="PANTHER" id="PTHR37535">
    <property type="entry name" value="FLUG DOMAIN PROTEIN"/>
    <property type="match status" value="1"/>
</dbReference>
<feature type="compositionally biased region" description="Basic and acidic residues" evidence="1">
    <location>
        <begin position="411"/>
        <end position="425"/>
    </location>
</feature>
<dbReference type="AlphaFoldDB" id="G4NG87"/>
<reference key="2">
    <citation type="submission" date="2011-05" db="EMBL/GenBank/DDBJ databases">
        <title>The Genome Sequence of Magnaporthe oryzae 70-15.</title>
        <authorList>
            <consortium name="The Broad Institute Genome Sequencing Platform"/>
            <person name="Ma L.-J."/>
            <person name="Dead R."/>
            <person name="Young S.K."/>
            <person name="Zeng Q."/>
            <person name="Gargeya S."/>
            <person name="Fitzgerald M."/>
            <person name="Haas B."/>
            <person name="Abouelleil A."/>
            <person name="Alvarado L."/>
            <person name="Arachchi H.M."/>
            <person name="Berlin A."/>
            <person name="Brown A."/>
            <person name="Chapman S.B."/>
            <person name="Chen Z."/>
            <person name="Dunbar C."/>
            <person name="Freedman E."/>
            <person name="Gearin G."/>
            <person name="Gellesch M."/>
            <person name="Goldberg J."/>
            <person name="Griggs A."/>
            <person name="Gujja S."/>
            <person name="Heiman D."/>
            <person name="Howarth C."/>
            <person name="Larson L."/>
            <person name="Lui A."/>
            <person name="MacDonald P.J.P."/>
            <person name="Mehta T."/>
            <person name="Montmayeur A."/>
            <person name="Murphy C."/>
            <person name="Neiman D."/>
            <person name="Pearson M."/>
            <person name="Priest M."/>
            <person name="Roberts A."/>
            <person name="Saif S."/>
            <person name="Shea T."/>
            <person name="Shenoy N."/>
            <person name="Sisk P."/>
            <person name="Stolte C."/>
            <person name="Sykes S."/>
            <person name="Yandava C."/>
            <person name="Wortman J."/>
            <person name="Nusbaum C."/>
            <person name="Birren B."/>
        </authorList>
    </citation>
    <scope>NUCLEOTIDE SEQUENCE</scope>
    <source>
        <strain>70-15</strain>
    </source>
</reference>
<dbReference type="GO" id="GO:0003677">
    <property type="term" value="F:DNA binding"/>
    <property type="evidence" value="ECO:0007669"/>
    <property type="project" value="InterPro"/>
</dbReference>
<keyword evidence="3" id="KW-1185">Reference proteome</keyword>
<dbReference type="OMA" id="ASYIMER"/>
<dbReference type="VEuPathDB" id="FungiDB:MGG_17616"/>
<dbReference type="eggNOG" id="ENOG502SH56">
    <property type="taxonomic scope" value="Eukaryota"/>
</dbReference>
<dbReference type="Pfam" id="PF11917">
    <property type="entry name" value="DUF3435"/>
    <property type="match status" value="1"/>
</dbReference>
<evidence type="ECO:0000313" key="3">
    <source>
        <dbReference type="Proteomes" id="UP000009058"/>
    </source>
</evidence>
<dbReference type="HOGENOM" id="CLU_003121_1_1_1"/>